<sequence length="115" mass="12401">MASLHSAINLSVELLTEKENVTKVKIPISIKWSKPPSGHIKLNIDGSFKQALSLCGFGGVFRDNKAQWIVGFHGNLPGITRLQAELMSLKTGLQIAKRQGFTKLDVETVSGGSLG</sequence>
<evidence type="ECO:0000313" key="1">
    <source>
        <dbReference type="Proteomes" id="UP000790787"/>
    </source>
</evidence>
<protein>
    <submittedName>
        <fullName evidence="2">Uncharacterized protein LOC142181896</fullName>
    </submittedName>
</protein>
<dbReference type="RefSeq" id="XP_075111652.1">
    <property type="nucleotide sequence ID" value="XM_075255551.1"/>
</dbReference>
<dbReference type="Proteomes" id="UP000790787">
    <property type="component" value="Chromosome 6"/>
</dbReference>
<name>A0AC58UQ79_TOBAC</name>
<evidence type="ECO:0000313" key="2">
    <source>
        <dbReference type="RefSeq" id="XP_075111652.1"/>
    </source>
</evidence>
<proteinExistence type="predicted"/>
<organism evidence="1 2">
    <name type="scientific">Nicotiana tabacum</name>
    <name type="common">Common tobacco</name>
    <dbReference type="NCBI Taxonomy" id="4097"/>
    <lineage>
        <taxon>Eukaryota</taxon>
        <taxon>Viridiplantae</taxon>
        <taxon>Streptophyta</taxon>
        <taxon>Embryophyta</taxon>
        <taxon>Tracheophyta</taxon>
        <taxon>Spermatophyta</taxon>
        <taxon>Magnoliopsida</taxon>
        <taxon>eudicotyledons</taxon>
        <taxon>Gunneridae</taxon>
        <taxon>Pentapetalae</taxon>
        <taxon>asterids</taxon>
        <taxon>lamiids</taxon>
        <taxon>Solanales</taxon>
        <taxon>Solanaceae</taxon>
        <taxon>Nicotianoideae</taxon>
        <taxon>Nicotianeae</taxon>
        <taxon>Nicotiana</taxon>
    </lineage>
</organism>
<gene>
    <name evidence="2" type="primary">LOC142181896</name>
</gene>
<keyword evidence="1" id="KW-1185">Reference proteome</keyword>
<reference evidence="2" key="2">
    <citation type="submission" date="2025-08" db="UniProtKB">
        <authorList>
            <consortium name="RefSeq"/>
        </authorList>
    </citation>
    <scope>IDENTIFICATION</scope>
    <source>
        <tissue evidence="2">Leaf</tissue>
    </source>
</reference>
<reference evidence="1" key="1">
    <citation type="journal article" date="2014" name="Nat. Commun.">
        <title>The tobacco genome sequence and its comparison with those of tomato and potato.</title>
        <authorList>
            <person name="Sierro N."/>
            <person name="Battey J.N."/>
            <person name="Ouadi S."/>
            <person name="Bakaher N."/>
            <person name="Bovet L."/>
            <person name="Willig A."/>
            <person name="Goepfert S."/>
            <person name="Peitsch M.C."/>
            <person name="Ivanov N.V."/>
        </authorList>
    </citation>
    <scope>NUCLEOTIDE SEQUENCE [LARGE SCALE GENOMIC DNA]</scope>
</reference>
<accession>A0AC58UQ79</accession>